<sequence>MTKRNMMKAAHAIAQEIVDEVGDYQIALSIALKEVWRQVKLYDKKRFGDVAVLTAAQRLVTPKRDHNANVYGVPAWIIMKNLRQDEADAVIGHTASISIVRETEKAQLIRFDTDFGGIEMWTPKSVLVA</sequence>
<dbReference type="EMBL" id="CP132485">
    <property type="protein sequence ID" value="WLV84672.1"/>
    <property type="molecule type" value="Genomic_DNA"/>
</dbReference>
<name>A0ABD7ZBW7_LACZE</name>
<evidence type="ECO:0000313" key="2">
    <source>
        <dbReference type="Proteomes" id="UP001229832"/>
    </source>
</evidence>
<proteinExistence type="predicted"/>
<accession>A0ABD7ZBW7</accession>
<gene>
    <name evidence="1" type="ORF">LACZS2_001153</name>
</gene>
<organism evidence="1 2">
    <name type="scientific">Lacticaseibacillus zeae subsp. silagei</name>
    <dbReference type="NCBI Taxonomy" id="3068307"/>
    <lineage>
        <taxon>Bacteria</taxon>
        <taxon>Bacillati</taxon>
        <taxon>Bacillota</taxon>
        <taxon>Bacilli</taxon>
        <taxon>Lactobacillales</taxon>
        <taxon>Lactobacillaceae</taxon>
        <taxon>Lacticaseibacillus</taxon>
    </lineage>
</organism>
<keyword evidence="2" id="KW-1185">Reference proteome</keyword>
<dbReference type="AlphaFoldDB" id="A0ABD7ZBW7"/>
<protein>
    <submittedName>
        <fullName evidence="1">Uncharacterized protein</fullName>
    </submittedName>
</protein>
<reference evidence="1 2" key="1">
    <citation type="submission" date="2023-08" db="EMBL/GenBank/DDBJ databases">
        <authorList>
            <person name="Buchebner-Jance M."/>
        </authorList>
    </citation>
    <scope>NUCLEOTIDE SEQUENCE [LARGE SCALE GENOMIC DNA]</scope>
    <source>
        <strain evidence="1 2">NCIMB 15475</strain>
    </source>
</reference>
<evidence type="ECO:0000313" key="1">
    <source>
        <dbReference type="EMBL" id="WLV84672.1"/>
    </source>
</evidence>
<dbReference type="Proteomes" id="UP001229832">
    <property type="component" value="Chromosome"/>
</dbReference>
<dbReference type="RefSeq" id="WP_306402817.1">
    <property type="nucleotide sequence ID" value="NZ_CP132485.1"/>
</dbReference>